<organism evidence="1 2">
    <name type="scientific">Russula earlei</name>
    <dbReference type="NCBI Taxonomy" id="71964"/>
    <lineage>
        <taxon>Eukaryota</taxon>
        <taxon>Fungi</taxon>
        <taxon>Dikarya</taxon>
        <taxon>Basidiomycota</taxon>
        <taxon>Agaricomycotina</taxon>
        <taxon>Agaricomycetes</taxon>
        <taxon>Russulales</taxon>
        <taxon>Russulaceae</taxon>
        <taxon>Russula</taxon>
    </lineage>
</organism>
<keyword evidence="2" id="KW-1185">Reference proteome</keyword>
<proteinExistence type="predicted"/>
<comment type="caution">
    <text evidence="1">The sequence shown here is derived from an EMBL/GenBank/DDBJ whole genome shotgun (WGS) entry which is preliminary data.</text>
</comment>
<evidence type="ECO:0000313" key="1">
    <source>
        <dbReference type="EMBL" id="KAI9455643.1"/>
    </source>
</evidence>
<reference evidence="1" key="1">
    <citation type="submission" date="2021-03" db="EMBL/GenBank/DDBJ databases">
        <title>Evolutionary priming and transition to the ectomycorrhizal habit in an iconic lineage of mushroom-forming fungi: is preadaptation a requirement?</title>
        <authorList>
            <consortium name="DOE Joint Genome Institute"/>
            <person name="Looney B.P."/>
            <person name="Miyauchi S."/>
            <person name="Morin E."/>
            <person name="Drula E."/>
            <person name="Courty P.E."/>
            <person name="Chicoki N."/>
            <person name="Fauchery L."/>
            <person name="Kohler A."/>
            <person name="Kuo A."/>
            <person name="LaButti K."/>
            <person name="Pangilinan J."/>
            <person name="Lipzen A."/>
            <person name="Riley R."/>
            <person name="Andreopoulos W."/>
            <person name="He G."/>
            <person name="Johnson J."/>
            <person name="Barry K.W."/>
            <person name="Grigoriev I.V."/>
            <person name="Nagy L."/>
            <person name="Hibbett D."/>
            <person name="Henrissat B."/>
            <person name="Matheny P.B."/>
            <person name="Labbe J."/>
            <person name="Martin A.F."/>
        </authorList>
    </citation>
    <scope>NUCLEOTIDE SEQUENCE</scope>
    <source>
        <strain evidence="1">BPL698</strain>
    </source>
</reference>
<accession>A0ACC0U018</accession>
<name>A0ACC0U018_9AGAM</name>
<dbReference type="EMBL" id="JAGFNK010000247">
    <property type="protein sequence ID" value="KAI9455643.1"/>
    <property type="molecule type" value="Genomic_DNA"/>
</dbReference>
<evidence type="ECO:0000313" key="2">
    <source>
        <dbReference type="Proteomes" id="UP001207468"/>
    </source>
</evidence>
<dbReference type="Proteomes" id="UP001207468">
    <property type="component" value="Unassembled WGS sequence"/>
</dbReference>
<gene>
    <name evidence="1" type="ORF">F5148DRAFT_387593</name>
</gene>
<protein>
    <submittedName>
        <fullName evidence="1">Uncharacterized protein</fullName>
    </submittedName>
</protein>
<sequence>MPQDITQDEEKNIGSHPRGRSLSLPSQSRPEDPNFGDGSGPLFSIYSKMAAEDDNKMVDRMQRDADSILIFTGLFSAAVASLLSVSIPDLQQSPQDSSNFYLQNINQLLANSDGSVSPPSIEPPPSDFSAPSHAVFVNLLWFLSLLMSLTCAVMAILVQQWARQYIGYTQPLQRGPRTKARIRAMFFGSVDKLFIRNLHALLPSYLHLALLLFLIGLLVFLLKRNTLIFGFILCLFVLSMWVYGFLTLLPLFQHDSLLYTPLSIFPVASLALWVGLFYIAFGDRFNYQGWGIFDYAFTDVGRKAEEIASTRSSEIDIHVLEWSLNCLSDDDAVEKFLGSIPDFFKGLSDNRLSPMTQDKFKRVLHGFLGRTFDSNTVTEDIRNSRLLICLDASEAAFGSKESSQILENILKGKWPELLQSVETGHSLLSWSRGRDERNRLYVRTIISHIIATAEKRNDRWIALAVDQLCISEALLREYLSHGDSIVLADFIDIASRVIRSHNFDLKVPPPLSRFDGSSLLPDLQHDFCVLWNRIVLKARASDDRMLTLILKNFRHAYIGLHEGTDAAPTAFSASTVDNNVLDVPSSYPWCNVASHHPHPTQHGYDETGGDVFRSLTTHPLAQDATHHGVAPAIMPNPFDNLLSPPPFPHGKPLPTPPLTGAETYGRERNADGPAISSSANPNHRLISSDGTASPHRTDASVTQTEDPPRALGFPSPGPISTGPHTTVGLVEIGSASLIVEDAPRMSMPRPVLPEDHQHGTN</sequence>